<dbReference type="Proteomes" id="UP000187013">
    <property type="component" value="Unassembled WGS sequence"/>
</dbReference>
<sequence>MGRIKAFDLVTLAVVSIGGIYMGAQFFEPIVVDQLRRDGNLRKDIQVPQYDENQDGSKNAENLRAKLTQIHERELQEAGQKDPKP</sequence>
<organism evidence="2 3">
    <name type="scientific">Zygosaccharomyces rouxii</name>
    <dbReference type="NCBI Taxonomy" id="4956"/>
    <lineage>
        <taxon>Eukaryota</taxon>
        <taxon>Fungi</taxon>
        <taxon>Dikarya</taxon>
        <taxon>Ascomycota</taxon>
        <taxon>Saccharomycotina</taxon>
        <taxon>Saccharomycetes</taxon>
        <taxon>Saccharomycetales</taxon>
        <taxon>Saccharomycetaceae</taxon>
        <taxon>Zygosaccharomyces</taxon>
    </lineage>
</organism>
<dbReference type="OrthoDB" id="4080273at2759"/>
<keyword evidence="1" id="KW-0812">Transmembrane</keyword>
<protein>
    <recommendedName>
        <fullName evidence="4">Protein ECM19</fullName>
    </recommendedName>
</protein>
<dbReference type="AlphaFoldDB" id="A0A1Q3AAB0"/>
<proteinExistence type="predicted"/>
<evidence type="ECO:0000256" key="1">
    <source>
        <dbReference type="SAM" id="Phobius"/>
    </source>
</evidence>
<name>A0A1Q3AAB0_ZYGRO</name>
<dbReference type="EMBL" id="BDGX01000033">
    <property type="protein sequence ID" value="GAV52530.1"/>
    <property type="molecule type" value="Genomic_DNA"/>
</dbReference>
<evidence type="ECO:0000313" key="3">
    <source>
        <dbReference type="Proteomes" id="UP000187013"/>
    </source>
</evidence>
<reference evidence="2 3" key="1">
    <citation type="submission" date="2016-08" db="EMBL/GenBank/DDBJ databases">
        <title>Draft genome sequence of allopolyploid Zygosaccharomyces rouxii.</title>
        <authorList>
            <person name="Watanabe J."/>
            <person name="Uehara K."/>
            <person name="Mogi Y."/>
            <person name="Tsukioka Y."/>
        </authorList>
    </citation>
    <scope>NUCLEOTIDE SEQUENCE [LARGE SCALE GENOMIC DNA]</scope>
    <source>
        <strain evidence="2 3">NBRC 110957</strain>
    </source>
</reference>
<evidence type="ECO:0000313" key="2">
    <source>
        <dbReference type="EMBL" id="GAV52530.1"/>
    </source>
</evidence>
<feature type="transmembrane region" description="Helical" evidence="1">
    <location>
        <begin position="7"/>
        <end position="27"/>
    </location>
</feature>
<accession>A0A1Q3AAB0</accession>
<gene>
    <name evidence="2" type="ORF">ZYGR_0AG05210</name>
</gene>
<keyword evidence="1" id="KW-1133">Transmembrane helix</keyword>
<comment type="caution">
    <text evidence="2">The sequence shown here is derived from an EMBL/GenBank/DDBJ whole genome shotgun (WGS) entry which is preliminary data.</text>
</comment>
<keyword evidence="1" id="KW-0472">Membrane</keyword>
<evidence type="ECO:0008006" key="4">
    <source>
        <dbReference type="Google" id="ProtNLM"/>
    </source>
</evidence>